<dbReference type="Pfam" id="PF07887">
    <property type="entry name" value="Calmodulin_bind"/>
    <property type="match status" value="1"/>
</dbReference>
<protein>
    <recommendedName>
        <fullName evidence="5">Protein SAR DEFICIENT 1-like</fullName>
    </recommendedName>
</protein>
<dbReference type="InterPro" id="IPR012416">
    <property type="entry name" value="CBP60"/>
</dbReference>
<dbReference type="GO" id="GO:0005634">
    <property type="term" value="C:nucleus"/>
    <property type="evidence" value="ECO:0007669"/>
    <property type="project" value="TreeGrafter"/>
</dbReference>
<dbReference type="GO" id="GO:0003700">
    <property type="term" value="F:DNA-binding transcription factor activity"/>
    <property type="evidence" value="ECO:0007669"/>
    <property type="project" value="TreeGrafter"/>
</dbReference>
<dbReference type="GO" id="GO:0080142">
    <property type="term" value="P:regulation of salicylic acid biosynthetic process"/>
    <property type="evidence" value="ECO:0007669"/>
    <property type="project" value="TreeGrafter"/>
</dbReference>
<proteinExistence type="predicted"/>
<feature type="domain" description="Calmodulin binding protein central" evidence="2">
    <location>
        <begin position="225"/>
        <end position="268"/>
    </location>
</feature>
<dbReference type="AlphaFoldDB" id="A0A8J5FKN9"/>
<gene>
    <name evidence="3" type="ORF">ZIOFF_050643</name>
</gene>
<name>A0A8J5FKN9_ZINOF</name>
<dbReference type="GO" id="GO:0005516">
    <property type="term" value="F:calmodulin binding"/>
    <property type="evidence" value="ECO:0007669"/>
    <property type="project" value="InterPro"/>
</dbReference>
<dbReference type="PANTHER" id="PTHR31713:SF42">
    <property type="entry name" value="PROTEIN SAR DEFICIENT 1"/>
    <property type="match status" value="1"/>
</dbReference>
<dbReference type="InterPro" id="IPR046831">
    <property type="entry name" value="Calmodulin_bind_N"/>
</dbReference>
<reference evidence="3 4" key="1">
    <citation type="submission" date="2020-08" db="EMBL/GenBank/DDBJ databases">
        <title>Plant Genome Project.</title>
        <authorList>
            <person name="Zhang R.-G."/>
        </authorList>
    </citation>
    <scope>NUCLEOTIDE SEQUENCE [LARGE SCALE GENOMIC DNA]</scope>
    <source>
        <tissue evidence="3">Rhizome</tissue>
    </source>
</reference>
<feature type="domain" description="Calmodulin binding protein-like N-terminal" evidence="1">
    <location>
        <begin position="64"/>
        <end position="212"/>
    </location>
</feature>
<dbReference type="InterPro" id="IPR046830">
    <property type="entry name" value="Calmod_bind_M"/>
</dbReference>
<dbReference type="EMBL" id="JACMSC010000014">
    <property type="protein sequence ID" value="KAG6489374.1"/>
    <property type="molecule type" value="Genomic_DNA"/>
</dbReference>
<evidence type="ECO:0000259" key="2">
    <source>
        <dbReference type="Pfam" id="PF20451"/>
    </source>
</evidence>
<accession>A0A8J5FKN9</accession>
<evidence type="ECO:0000313" key="3">
    <source>
        <dbReference type="EMBL" id="KAG6489374.1"/>
    </source>
</evidence>
<organism evidence="3 4">
    <name type="scientific">Zingiber officinale</name>
    <name type="common">Ginger</name>
    <name type="synonym">Amomum zingiber</name>
    <dbReference type="NCBI Taxonomy" id="94328"/>
    <lineage>
        <taxon>Eukaryota</taxon>
        <taxon>Viridiplantae</taxon>
        <taxon>Streptophyta</taxon>
        <taxon>Embryophyta</taxon>
        <taxon>Tracheophyta</taxon>
        <taxon>Spermatophyta</taxon>
        <taxon>Magnoliopsida</taxon>
        <taxon>Liliopsida</taxon>
        <taxon>Zingiberales</taxon>
        <taxon>Zingiberaceae</taxon>
        <taxon>Zingiber</taxon>
    </lineage>
</organism>
<keyword evidence="4" id="KW-1185">Reference proteome</keyword>
<dbReference type="Proteomes" id="UP000734854">
    <property type="component" value="Unassembled WGS sequence"/>
</dbReference>
<comment type="caution">
    <text evidence="3">The sequence shown here is derived from an EMBL/GenBank/DDBJ whole genome shotgun (WGS) entry which is preliminary data.</text>
</comment>
<evidence type="ECO:0008006" key="5">
    <source>
        <dbReference type="Google" id="ProtNLM"/>
    </source>
</evidence>
<dbReference type="Pfam" id="PF20451">
    <property type="entry name" value="Calmod_bind_M"/>
    <property type="match status" value="1"/>
</dbReference>
<evidence type="ECO:0000313" key="4">
    <source>
        <dbReference type="Proteomes" id="UP000734854"/>
    </source>
</evidence>
<sequence>MSWPEVEEFMKNYEQKLEKFFRLEEEEVIKKLRERRMIRLGMGLQRYMGPFPMDTEATGSSSNLKLDFNNRFPETIYTLTNIEDINHDPLQIIVADANNVDARPLLTNNLRSPKVELLVFEGDFDSNDGNWSNQEFECKMVKPRPGKRPLLVGETTAYLSDGSVAFPKVFFTDNSSWDKIGKFRIGARVVPGSYEGPRIKEAFTEPFRVKDRRGRAYEKHNPPALCDDVWRLEKIGNKFRSNLASHNIKTVQDFLKLLFIDEPKLRSVKLSILFYHSTGYASLHLDLVKHLAREAYENWDRMEEYHEPPPNADIPLQPNAEMAQGAMDSSLFDFGQDCYFPFPSPFGGPMDPLP</sequence>
<dbReference type="GO" id="GO:0043565">
    <property type="term" value="F:sequence-specific DNA binding"/>
    <property type="evidence" value="ECO:0007669"/>
    <property type="project" value="TreeGrafter"/>
</dbReference>
<evidence type="ECO:0000259" key="1">
    <source>
        <dbReference type="Pfam" id="PF07887"/>
    </source>
</evidence>
<dbReference type="PANTHER" id="PTHR31713">
    <property type="entry name" value="OS02G0177800 PROTEIN"/>
    <property type="match status" value="1"/>
</dbReference>